<sequence>MEPPDWRTWTSHDDLMISPIKKDRLPEAPELLPLLQPPPRQASSLPGFISQRTKQQRLSCAAFTNQMYSAPTDLTFLTCGRRGHWLPPEPGKAPTPSGPPSTLTTGGSSTLSKKRPPPPPPGHKRTLSDPPSPLSHSPHSKGGLTGGSDSTPPPVSKMSPVSNKFEGIPQQQSTTSSNTKSHTWSKASHLPPKPQLGDLPPKPQLKDLPLLHLADILEPGRSNRPRPPETPRRGLKRNLRLRLKLSLPTQPPASKTRHHLISKQQEATLPTQPAEDTNGTPAGTVVDEFVPAPRKINTYVTRRLLKLIDS</sequence>
<dbReference type="AlphaFoldDB" id="A0AAD3MIW5"/>
<proteinExistence type="predicted"/>
<organism evidence="2 3">
    <name type="scientific">Lates japonicus</name>
    <name type="common">Japanese lates</name>
    <dbReference type="NCBI Taxonomy" id="270547"/>
    <lineage>
        <taxon>Eukaryota</taxon>
        <taxon>Metazoa</taxon>
        <taxon>Chordata</taxon>
        <taxon>Craniata</taxon>
        <taxon>Vertebrata</taxon>
        <taxon>Euteleostomi</taxon>
        <taxon>Actinopterygii</taxon>
        <taxon>Neopterygii</taxon>
        <taxon>Teleostei</taxon>
        <taxon>Neoteleostei</taxon>
        <taxon>Acanthomorphata</taxon>
        <taxon>Carangaria</taxon>
        <taxon>Carangaria incertae sedis</taxon>
        <taxon>Centropomidae</taxon>
        <taxon>Lates</taxon>
    </lineage>
</organism>
<evidence type="ECO:0000256" key="1">
    <source>
        <dbReference type="SAM" id="MobiDB-lite"/>
    </source>
</evidence>
<feature type="compositionally biased region" description="Basic residues" evidence="1">
    <location>
        <begin position="233"/>
        <end position="243"/>
    </location>
</feature>
<evidence type="ECO:0000313" key="3">
    <source>
        <dbReference type="Proteomes" id="UP001279410"/>
    </source>
</evidence>
<feature type="region of interest" description="Disordered" evidence="1">
    <location>
        <begin position="85"/>
        <end position="285"/>
    </location>
</feature>
<keyword evidence="3" id="KW-1185">Reference proteome</keyword>
<feature type="compositionally biased region" description="Polar residues" evidence="1">
    <location>
        <begin position="262"/>
        <end position="281"/>
    </location>
</feature>
<accession>A0AAD3MIW5</accession>
<feature type="compositionally biased region" description="Low complexity" evidence="1">
    <location>
        <begin position="170"/>
        <end position="185"/>
    </location>
</feature>
<comment type="caution">
    <text evidence="2">The sequence shown here is derived from an EMBL/GenBank/DDBJ whole genome shotgun (WGS) entry which is preliminary data.</text>
</comment>
<reference evidence="2" key="1">
    <citation type="submission" date="2022-08" db="EMBL/GenBank/DDBJ databases">
        <title>Genome sequencing of akame (Lates japonicus).</title>
        <authorList>
            <person name="Hashiguchi Y."/>
            <person name="Takahashi H."/>
        </authorList>
    </citation>
    <scope>NUCLEOTIDE SEQUENCE</scope>
    <source>
        <strain evidence="2">Kochi</strain>
    </source>
</reference>
<name>A0AAD3MIW5_LATJO</name>
<dbReference type="EMBL" id="BRZM01000020">
    <property type="protein sequence ID" value="GLD54611.1"/>
    <property type="molecule type" value="Genomic_DNA"/>
</dbReference>
<dbReference type="Proteomes" id="UP001279410">
    <property type="component" value="Unassembled WGS sequence"/>
</dbReference>
<gene>
    <name evidence="2" type="ORF">AKAME5_000720500</name>
</gene>
<evidence type="ECO:0000313" key="2">
    <source>
        <dbReference type="EMBL" id="GLD54611.1"/>
    </source>
</evidence>
<feature type="compositionally biased region" description="Pro residues" evidence="1">
    <location>
        <begin position="87"/>
        <end position="99"/>
    </location>
</feature>
<protein>
    <submittedName>
        <fullName evidence="2">Arf-GAP with SH3 domain, ANK repeat and PH domain-containing protein 1 isoform X3</fullName>
    </submittedName>
</protein>
<feature type="compositionally biased region" description="Low complexity" evidence="1">
    <location>
        <begin position="100"/>
        <end position="111"/>
    </location>
</feature>